<dbReference type="EMBL" id="LBVL01000018">
    <property type="protein sequence ID" value="KKQ84418.1"/>
    <property type="molecule type" value="Genomic_DNA"/>
</dbReference>
<keyword evidence="1" id="KW-0472">Membrane</keyword>
<dbReference type="Proteomes" id="UP000034081">
    <property type="component" value="Unassembled WGS sequence"/>
</dbReference>
<comment type="caution">
    <text evidence="2">The sequence shown here is derived from an EMBL/GenBank/DDBJ whole genome shotgun (WGS) entry which is preliminary data.</text>
</comment>
<protein>
    <recommendedName>
        <fullName evidence="4">PsbP C-terminal domain-containing protein</fullName>
    </recommendedName>
</protein>
<evidence type="ECO:0000313" key="3">
    <source>
        <dbReference type="Proteomes" id="UP000034081"/>
    </source>
</evidence>
<reference evidence="2 3" key="1">
    <citation type="journal article" date="2015" name="Nature">
        <title>rRNA introns, odd ribosomes, and small enigmatic genomes across a large radiation of phyla.</title>
        <authorList>
            <person name="Brown C.T."/>
            <person name="Hug L.A."/>
            <person name="Thomas B.C."/>
            <person name="Sharon I."/>
            <person name="Castelle C.J."/>
            <person name="Singh A."/>
            <person name="Wilkins M.J."/>
            <person name="Williams K.H."/>
            <person name="Banfield J.F."/>
        </authorList>
    </citation>
    <scope>NUCLEOTIDE SEQUENCE [LARGE SCALE GENOMIC DNA]</scope>
</reference>
<organism evidence="2 3">
    <name type="scientific">Candidatus Woesebacteria bacterium GW2011_GWB1_38_8</name>
    <dbReference type="NCBI Taxonomy" id="1618570"/>
    <lineage>
        <taxon>Bacteria</taxon>
        <taxon>Candidatus Woeseibacteriota</taxon>
    </lineage>
</organism>
<evidence type="ECO:0008006" key="4">
    <source>
        <dbReference type="Google" id="ProtNLM"/>
    </source>
</evidence>
<keyword evidence="1" id="KW-0812">Transmembrane</keyword>
<name>A0A0G0KXR4_9BACT</name>
<proteinExistence type="predicted"/>
<sequence>MKNQKGIIQFILILGIAVVALGLVGFNLYKNELIRLTPQMNISPTPTNQVPTSSIENWKTYTNSDKIVNFKYPPEFNEYNPLIKEDSTIVTLVTPDFEIGESSPISGTTSGVKLQLSKDKLNPSDTVVKRCEYLKKGRSKLKCSQQSFLGYNAAKVEGDTHISFFVEKQNQLMIFDIDYPNISEIQRTKYRTIFDQILSTLRFNSGL</sequence>
<evidence type="ECO:0000313" key="2">
    <source>
        <dbReference type="EMBL" id="KKQ84418.1"/>
    </source>
</evidence>
<gene>
    <name evidence="2" type="ORF">UT08_C0018G0024</name>
</gene>
<dbReference type="AlphaFoldDB" id="A0A0G0KXR4"/>
<evidence type="ECO:0000256" key="1">
    <source>
        <dbReference type="SAM" id="Phobius"/>
    </source>
</evidence>
<feature type="transmembrane region" description="Helical" evidence="1">
    <location>
        <begin position="6"/>
        <end position="29"/>
    </location>
</feature>
<keyword evidence="1" id="KW-1133">Transmembrane helix</keyword>
<accession>A0A0G0KXR4</accession>
<dbReference type="STRING" id="1618570.UT08_C0018G0024"/>